<evidence type="ECO:0000259" key="2">
    <source>
        <dbReference type="Pfam" id="PF03781"/>
    </source>
</evidence>
<evidence type="ECO:0000313" key="3">
    <source>
        <dbReference type="EMBL" id="WXB11116.1"/>
    </source>
</evidence>
<dbReference type="EMBL" id="CP089984">
    <property type="protein sequence ID" value="WXB11116.1"/>
    <property type="molecule type" value="Genomic_DNA"/>
</dbReference>
<evidence type="ECO:0000256" key="1">
    <source>
        <dbReference type="SAM" id="MobiDB-lite"/>
    </source>
</evidence>
<protein>
    <submittedName>
        <fullName evidence="3">Formylglycine-generating enzyme family protein</fullName>
    </submittedName>
</protein>
<keyword evidence="4" id="KW-1185">Reference proteome</keyword>
<evidence type="ECO:0000313" key="4">
    <source>
        <dbReference type="Proteomes" id="UP001370348"/>
    </source>
</evidence>
<dbReference type="Pfam" id="PF03781">
    <property type="entry name" value="FGE-sulfatase"/>
    <property type="match status" value="1"/>
</dbReference>
<dbReference type="Proteomes" id="UP001370348">
    <property type="component" value="Chromosome"/>
</dbReference>
<dbReference type="PANTHER" id="PTHR23150:SF19">
    <property type="entry name" value="FORMYLGLYCINE-GENERATING ENZYME"/>
    <property type="match status" value="1"/>
</dbReference>
<dbReference type="RefSeq" id="WP_394820731.1">
    <property type="nucleotide sequence ID" value="NZ_CP089984.1"/>
</dbReference>
<dbReference type="InterPro" id="IPR005532">
    <property type="entry name" value="SUMF_dom"/>
</dbReference>
<feature type="compositionally biased region" description="Basic and acidic residues" evidence="1">
    <location>
        <begin position="45"/>
        <end position="64"/>
    </location>
</feature>
<dbReference type="InterPro" id="IPR042095">
    <property type="entry name" value="SUMF_sf"/>
</dbReference>
<accession>A0ABZ2LMW9</accession>
<name>A0ABZ2LMW9_9BACT</name>
<feature type="region of interest" description="Disordered" evidence="1">
    <location>
        <begin position="37"/>
        <end position="67"/>
    </location>
</feature>
<organism evidence="3 4">
    <name type="scientific">Pendulispora albinea</name>
    <dbReference type="NCBI Taxonomy" id="2741071"/>
    <lineage>
        <taxon>Bacteria</taxon>
        <taxon>Pseudomonadati</taxon>
        <taxon>Myxococcota</taxon>
        <taxon>Myxococcia</taxon>
        <taxon>Myxococcales</taxon>
        <taxon>Sorangiineae</taxon>
        <taxon>Pendulisporaceae</taxon>
        <taxon>Pendulispora</taxon>
    </lineage>
</organism>
<dbReference type="SUPFAM" id="SSF56436">
    <property type="entry name" value="C-type lectin-like"/>
    <property type="match status" value="1"/>
</dbReference>
<dbReference type="PANTHER" id="PTHR23150">
    <property type="entry name" value="SULFATASE MODIFYING FACTOR 1, 2"/>
    <property type="match status" value="1"/>
</dbReference>
<dbReference type="InterPro" id="IPR016187">
    <property type="entry name" value="CTDL_fold"/>
</dbReference>
<proteinExistence type="predicted"/>
<dbReference type="InterPro" id="IPR051043">
    <property type="entry name" value="Sulfatase_Mod_Factor_Kinase"/>
</dbReference>
<reference evidence="3 4" key="1">
    <citation type="submission" date="2021-12" db="EMBL/GenBank/DDBJ databases">
        <title>Discovery of the Pendulisporaceae a myxobacterial family with distinct sporulation behavior and unique specialized metabolism.</title>
        <authorList>
            <person name="Garcia R."/>
            <person name="Popoff A."/>
            <person name="Bader C.D."/>
            <person name="Loehr J."/>
            <person name="Walesch S."/>
            <person name="Walt C."/>
            <person name="Boldt J."/>
            <person name="Bunk B."/>
            <person name="Haeckl F.J.F.P.J."/>
            <person name="Gunesch A.P."/>
            <person name="Birkelbach J."/>
            <person name="Nuebel U."/>
            <person name="Pietschmann T."/>
            <person name="Bach T."/>
            <person name="Mueller R."/>
        </authorList>
    </citation>
    <scope>NUCLEOTIDE SEQUENCE [LARGE SCALE GENOMIC DNA]</scope>
    <source>
        <strain evidence="3 4">MSr11954</strain>
    </source>
</reference>
<feature type="domain" description="Sulfatase-modifying factor enzyme-like" evidence="2">
    <location>
        <begin position="93"/>
        <end position="305"/>
    </location>
</feature>
<gene>
    <name evidence="3" type="ORF">LZC94_24935</name>
</gene>
<sequence length="307" mass="32962">MSTSVFISAIYVTSCYDFGALQAPDEVADRVLDGRAADGAQSDGRQLDGGRGDSQPDKNPRDASEPPLACNVAQTGRGPLMVGSRAPRDAGLFCIDATEVTRNQYAQFLAETPSTYSQIAACQWNKTFVPSKHWPDGAPRTSDHPITYIDWCDAYAFCQWAGKALCGDLDGGPHAFFRYAEPADASTDRWRVACTHAEDGMHEYPYGNTYDSLACNGKDQARGIALPAGSSPKCVGGFSGIFDMSGNVNEWENSCQPTKTDDGPAKDLCILRGGSFTNSSDGVRCASAFVTTRDYAGDDVGFRCCSR</sequence>
<dbReference type="Gene3D" id="3.90.1580.10">
    <property type="entry name" value="paralog of FGE (formylglycine-generating enzyme)"/>
    <property type="match status" value="1"/>
</dbReference>